<keyword evidence="4" id="KW-1003">Cell membrane</keyword>
<dbReference type="PROSITE" id="PS50109">
    <property type="entry name" value="HIS_KIN"/>
    <property type="match status" value="1"/>
</dbReference>
<dbReference type="CDD" id="cd00082">
    <property type="entry name" value="HisKA"/>
    <property type="match status" value="1"/>
</dbReference>
<dbReference type="AlphaFoldDB" id="A0A927H2J2"/>
<dbReference type="SUPFAM" id="SSF47384">
    <property type="entry name" value="Homodimeric domain of signal transducing histidine kinase"/>
    <property type="match status" value="1"/>
</dbReference>
<dbReference type="EMBL" id="JACXJA010000056">
    <property type="protein sequence ID" value="MBD2866311.1"/>
    <property type="molecule type" value="Genomic_DNA"/>
</dbReference>
<evidence type="ECO:0000256" key="14">
    <source>
        <dbReference type="SAM" id="Phobius"/>
    </source>
</evidence>
<comment type="caution">
    <text evidence="17">The sequence shown here is derived from an EMBL/GenBank/DDBJ whole genome shotgun (WGS) entry which is preliminary data.</text>
</comment>
<organism evidence="17 18">
    <name type="scientific">Paenibacillus oceani</name>
    <dbReference type="NCBI Taxonomy" id="2772510"/>
    <lineage>
        <taxon>Bacteria</taxon>
        <taxon>Bacillati</taxon>
        <taxon>Bacillota</taxon>
        <taxon>Bacilli</taxon>
        <taxon>Bacillales</taxon>
        <taxon>Paenibacillaceae</taxon>
        <taxon>Paenibacillus</taxon>
    </lineage>
</organism>
<evidence type="ECO:0000256" key="3">
    <source>
        <dbReference type="ARBA" id="ARBA00012438"/>
    </source>
</evidence>
<dbReference type="InterPro" id="IPR036097">
    <property type="entry name" value="HisK_dim/P_sf"/>
</dbReference>
<proteinExistence type="predicted"/>
<dbReference type="InterPro" id="IPR003594">
    <property type="entry name" value="HATPase_dom"/>
</dbReference>
<dbReference type="GO" id="GO:0005524">
    <property type="term" value="F:ATP binding"/>
    <property type="evidence" value="ECO:0007669"/>
    <property type="project" value="UniProtKB-KW"/>
</dbReference>
<dbReference type="RefSeq" id="WP_190931929.1">
    <property type="nucleotide sequence ID" value="NZ_JACXJA010000056.1"/>
</dbReference>
<keyword evidence="6" id="KW-0808">Transferase</keyword>
<evidence type="ECO:0000256" key="4">
    <source>
        <dbReference type="ARBA" id="ARBA00022475"/>
    </source>
</evidence>
<evidence type="ECO:0000256" key="9">
    <source>
        <dbReference type="ARBA" id="ARBA00022777"/>
    </source>
</evidence>
<protein>
    <recommendedName>
        <fullName evidence="3">histidine kinase</fullName>
        <ecNumber evidence="3">2.7.13.3</ecNumber>
    </recommendedName>
</protein>
<dbReference type="SMART" id="SM00388">
    <property type="entry name" value="HisKA"/>
    <property type="match status" value="1"/>
</dbReference>
<evidence type="ECO:0000256" key="5">
    <source>
        <dbReference type="ARBA" id="ARBA00022553"/>
    </source>
</evidence>
<keyword evidence="5" id="KW-0597">Phosphoprotein</keyword>
<dbReference type="PROSITE" id="PS50885">
    <property type="entry name" value="HAMP"/>
    <property type="match status" value="1"/>
</dbReference>
<reference evidence="17" key="1">
    <citation type="submission" date="2020-09" db="EMBL/GenBank/DDBJ databases">
        <title>A novel bacterium of genus Paenibacillus, isolated from South China Sea.</title>
        <authorList>
            <person name="Huang H."/>
            <person name="Mo K."/>
            <person name="Hu Y."/>
        </authorList>
    </citation>
    <scope>NUCLEOTIDE SEQUENCE</scope>
    <source>
        <strain evidence="17">IB182363</strain>
    </source>
</reference>
<dbReference type="InterPro" id="IPR050398">
    <property type="entry name" value="HssS/ArlS-like"/>
</dbReference>
<sequence length="464" mass="50550">MKLLHQINLAFGLMLVLVLSVTAVIFHYVLMDHFIEVQKKDMTAIERSITSTIAISDLTFVESGGDNAVASMAATITAAPVTGVGAVITDSTENVVFSTVDAVPVWTSTFGTAAAAAAPGVVSIQKLREAEDIQYLVSKSSIPQGTLTLFTPMSKIKEIELSLLGRLLIVLFVGAGLVFLLSLFITRRLIRPLLQLQGELQKVENRRFSEVRLIQAGGEIGDVAQTVYNLAGELEKYNRIQKQFIQNASHELKTPLMSIAGYAEGIRDGVFEGEQAGKGLNVIISESARLRNIVTEMTLLAKLDGEENSFRFGTVAIPELIEETVERLNPILVQNGITIETELDANDKERLAVRADRDKLLQALINVVGNAARYASQRIRIQVRIQHKQIIIAVVDDGRGIPDKLLPHLFHRFVKGKDGETGLGLAISRAIVERCGGRIAARNIPEGGAEMTMRFPGMETVATA</sequence>
<feature type="domain" description="Histidine kinase" evidence="15">
    <location>
        <begin position="247"/>
        <end position="459"/>
    </location>
</feature>
<keyword evidence="10" id="KW-0067">ATP-binding</keyword>
<comment type="subcellular location">
    <subcellularLocation>
        <location evidence="2">Cell membrane</location>
        <topology evidence="2">Multi-pass membrane protein</topology>
    </subcellularLocation>
</comment>
<dbReference type="GO" id="GO:0000155">
    <property type="term" value="F:phosphorelay sensor kinase activity"/>
    <property type="evidence" value="ECO:0007669"/>
    <property type="project" value="InterPro"/>
</dbReference>
<evidence type="ECO:0000256" key="12">
    <source>
        <dbReference type="ARBA" id="ARBA00023012"/>
    </source>
</evidence>
<keyword evidence="7 14" id="KW-0812">Transmembrane</keyword>
<dbReference type="InterPro" id="IPR036890">
    <property type="entry name" value="HATPase_C_sf"/>
</dbReference>
<dbReference type="Pfam" id="PF00512">
    <property type="entry name" value="HisKA"/>
    <property type="match status" value="1"/>
</dbReference>
<gene>
    <name evidence="17" type="ORF">IDH45_30485</name>
</gene>
<dbReference type="SMART" id="SM00387">
    <property type="entry name" value="HATPase_c"/>
    <property type="match status" value="1"/>
</dbReference>
<evidence type="ECO:0000313" key="18">
    <source>
        <dbReference type="Proteomes" id="UP000639396"/>
    </source>
</evidence>
<evidence type="ECO:0000256" key="6">
    <source>
        <dbReference type="ARBA" id="ARBA00022679"/>
    </source>
</evidence>
<dbReference type="CDD" id="cd00075">
    <property type="entry name" value="HATPase"/>
    <property type="match status" value="1"/>
</dbReference>
<evidence type="ECO:0000256" key="1">
    <source>
        <dbReference type="ARBA" id="ARBA00000085"/>
    </source>
</evidence>
<evidence type="ECO:0000256" key="7">
    <source>
        <dbReference type="ARBA" id="ARBA00022692"/>
    </source>
</evidence>
<dbReference type="PANTHER" id="PTHR45528">
    <property type="entry name" value="SENSOR HISTIDINE KINASE CPXA"/>
    <property type="match status" value="1"/>
</dbReference>
<name>A0A927H2J2_9BACL</name>
<evidence type="ECO:0000259" key="16">
    <source>
        <dbReference type="PROSITE" id="PS50885"/>
    </source>
</evidence>
<dbReference type="PANTHER" id="PTHR45528:SF1">
    <property type="entry name" value="SENSOR HISTIDINE KINASE CPXA"/>
    <property type="match status" value="1"/>
</dbReference>
<dbReference type="InterPro" id="IPR005467">
    <property type="entry name" value="His_kinase_dom"/>
</dbReference>
<dbReference type="Gene3D" id="6.10.340.10">
    <property type="match status" value="1"/>
</dbReference>
<dbReference type="InterPro" id="IPR003661">
    <property type="entry name" value="HisK_dim/P_dom"/>
</dbReference>
<evidence type="ECO:0000259" key="15">
    <source>
        <dbReference type="PROSITE" id="PS50109"/>
    </source>
</evidence>
<evidence type="ECO:0000256" key="2">
    <source>
        <dbReference type="ARBA" id="ARBA00004651"/>
    </source>
</evidence>
<feature type="domain" description="HAMP" evidence="16">
    <location>
        <begin position="187"/>
        <end position="239"/>
    </location>
</feature>
<dbReference type="Gene3D" id="3.30.565.10">
    <property type="entry name" value="Histidine kinase-like ATPase, C-terminal domain"/>
    <property type="match status" value="1"/>
</dbReference>
<dbReference type="Pfam" id="PF02518">
    <property type="entry name" value="HATPase_c"/>
    <property type="match status" value="1"/>
</dbReference>
<keyword evidence="11 14" id="KW-1133">Transmembrane helix</keyword>
<dbReference type="InterPro" id="IPR003660">
    <property type="entry name" value="HAMP_dom"/>
</dbReference>
<dbReference type="Proteomes" id="UP000639396">
    <property type="component" value="Unassembled WGS sequence"/>
</dbReference>
<feature type="transmembrane region" description="Helical" evidence="14">
    <location>
        <begin position="6"/>
        <end position="30"/>
    </location>
</feature>
<dbReference type="SUPFAM" id="SSF55874">
    <property type="entry name" value="ATPase domain of HSP90 chaperone/DNA topoisomerase II/histidine kinase"/>
    <property type="match status" value="1"/>
</dbReference>
<keyword evidence="8" id="KW-0547">Nucleotide-binding</keyword>
<dbReference type="InterPro" id="IPR004358">
    <property type="entry name" value="Sig_transdc_His_kin-like_C"/>
</dbReference>
<keyword evidence="18" id="KW-1185">Reference proteome</keyword>
<accession>A0A927H2J2</accession>
<keyword evidence="13 14" id="KW-0472">Membrane</keyword>
<dbReference type="GO" id="GO:0005886">
    <property type="term" value="C:plasma membrane"/>
    <property type="evidence" value="ECO:0007669"/>
    <property type="project" value="UniProtKB-SubCell"/>
</dbReference>
<evidence type="ECO:0000256" key="8">
    <source>
        <dbReference type="ARBA" id="ARBA00022741"/>
    </source>
</evidence>
<evidence type="ECO:0000256" key="11">
    <source>
        <dbReference type="ARBA" id="ARBA00022989"/>
    </source>
</evidence>
<comment type="catalytic activity">
    <reaction evidence="1">
        <text>ATP + protein L-histidine = ADP + protein N-phospho-L-histidine.</text>
        <dbReference type="EC" id="2.7.13.3"/>
    </reaction>
</comment>
<dbReference type="FunFam" id="1.10.287.130:FF:000001">
    <property type="entry name" value="Two-component sensor histidine kinase"/>
    <property type="match status" value="1"/>
</dbReference>
<dbReference type="PRINTS" id="PR00344">
    <property type="entry name" value="BCTRLSENSOR"/>
</dbReference>
<keyword evidence="9 17" id="KW-0418">Kinase</keyword>
<keyword evidence="12" id="KW-0902">Two-component regulatory system</keyword>
<evidence type="ECO:0000256" key="13">
    <source>
        <dbReference type="ARBA" id="ARBA00023136"/>
    </source>
</evidence>
<dbReference type="Gene3D" id="1.10.287.130">
    <property type="match status" value="1"/>
</dbReference>
<dbReference type="EC" id="2.7.13.3" evidence="3"/>
<evidence type="ECO:0000256" key="10">
    <source>
        <dbReference type="ARBA" id="ARBA00022840"/>
    </source>
</evidence>
<evidence type="ECO:0000313" key="17">
    <source>
        <dbReference type="EMBL" id="MBD2866311.1"/>
    </source>
</evidence>
<feature type="transmembrane region" description="Helical" evidence="14">
    <location>
        <begin position="163"/>
        <end position="185"/>
    </location>
</feature>